<keyword evidence="5 13" id="KW-0444">Lipid biosynthesis</keyword>
<dbReference type="GO" id="GO:0044550">
    <property type="term" value="P:secondary metabolite biosynthetic process"/>
    <property type="evidence" value="ECO:0007669"/>
    <property type="project" value="TreeGrafter"/>
</dbReference>
<evidence type="ECO:0000256" key="8">
    <source>
        <dbReference type="ARBA" id="ARBA00023098"/>
    </source>
</evidence>
<dbReference type="Pfam" id="PF08541">
    <property type="entry name" value="ACP_syn_III_C"/>
    <property type="match status" value="1"/>
</dbReference>
<dbReference type="Gene3D" id="3.40.47.10">
    <property type="match status" value="1"/>
</dbReference>
<evidence type="ECO:0000256" key="12">
    <source>
        <dbReference type="ARBA" id="ARBA00051096"/>
    </source>
</evidence>
<dbReference type="CDD" id="cd00830">
    <property type="entry name" value="KAS_III"/>
    <property type="match status" value="1"/>
</dbReference>
<comment type="function">
    <text evidence="13">Catalyzes the condensation reaction of fatty acid synthesis by the addition to an acyl acceptor of two carbons from malonyl-ACP. Catalyzes the first condensation reaction which initiates fatty acid synthesis and may therefore play a role in governing the total rate of fatty acid production. Possesses both acetoacetyl-ACP synthase and acetyl transacylase activities. Its substrate specificity determines the biosynthesis of branched-chain and/or straight-chain of fatty acids.</text>
</comment>
<evidence type="ECO:0000313" key="16">
    <source>
        <dbReference type="EMBL" id="AHC16240.1"/>
    </source>
</evidence>
<keyword evidence="7 13" id="KW-0276">Fatty acid metabolism</keyword>
<feature type="active site" evidence="13">
    <location>
        <position position="254"/>
    </location>
</feature>
<evidence type="ECO:0000256" key="4">
    <source>
        <dbReference type="ARBA" id="ARBA00022490"/>
    </source>
</evidence>
<dbReference type="AlphaFoldDB" id="V5WKR8"/>
<dbReference type="EC" id="2.3.1.180" evidence="3 13"/>
<keyword evidence="10 13" id="KW-0511">Multifunctional enzyme</keyword>
<dbReference type="GO" id="GO:0006633">
    <property type="term" value="P:fatty acid biosynthetic process"/>
    <property type="evidence" value="ECO:0007669"/>
    <property type="project" value="UniProtKB-UniRule"/>
</dbReference>
<dbReference type="OrthoDB" id="9815506at2"/>
<evidence type="ECO:0000256" key="5">
    <source>
        <dbReference type="ARBA" id="ARBA00022516"/>
    </source>
</evidence>
<dbReference type="InterPro" id="IPR013751">
    <property type="entry name" value="ACP_syn_III_N"/>
</dbReference>
<feature type="domain" description="Beta-ketoacyl-[acyl-carrier-protein] synthase III N-terminal" evidence="15">
    <location>
        <begin position="107"/>
        <end position="186"/>
    </location>
</feature>
<comment type="similarity">
    <text evidence="2 13">Belongs to the thiolase-like superfamily. FabH family.</text>
</comment>
<evidence type="ECO:0000256" key="10">
    <source>
        <dbReference type="ARBA" id="ARBA00023268"/>
    </source>
</evidence>
<keyword evidence="9 13" id="KW-0275">Fatty acid biosynthesis</keyword>
<dbReference type="RefSeq" id="WP_024269137.1">
    <property type="nucleotide sequence ID" value="NC_023035.1"/>
</dbReference>
<evidence type="ECO:0000259" key="15">
    <source>
        <dbReference type="Pfam" id="PF08545"/>
    </source>
</evidence>
<dbReference type="STRING" id="1307761.L21SP2_2892"/>
<name>V5WKR8_9SPIO</name>
<evidence type="ECO:0000256" key="13">
    <source>
        <dbReference type="HAMAP-Rule" id="MF_01815"/>
    </source>
</evidence>
<dbReference type="PANTHER" id="PTHR34069">
    <property type="entry name" value="3-OXOACYL-[ACYL-CARRIER-PROTEIN] SYNTHASE 3"/>
    <property type="match status" value="1"/>
</dbReference>
<keyword evidence="6 13" id="KW-0808">Transferase</keyword>
<dbReference type="Proteomes" id="UP000018680">
    <property type="component" value="Chromosome"/>
</dbReference>
<dbReference type="HOGENOM" id="CLU_039592_3_1_12"/>
<dbReference type="InterPro" id="IPR013747">
    <property type="entry name" value="ACP_syn_III_C"/>
</dbReference>
<dbReference type="FunFam" id="3.40.47.10:FF:000004">
    <property type="entry name" value="3-oxoacyl-[acyl-carrier-protein] synthase 3"/>
    <property type="match status" value="1"/>
</dbReference>
<dbReference type="GO" id="GO:0004315">
    <property type="term" value="F:3-oxoacyl-[acyl-carrier-protein] synthase activity"/>
    <property type="evidence" value="ECO:0007669"/>
    <property type="project" value="InterPro"/>
</dbReference>
<dbReference type="NCBIfam" id="NF006829">
    <property type="entry name" value="PRK09352.1"/>
    <property type="match status" value="1"/>
</dbReference>
<dbReference type="NCBIfam" id="TIGR00747">
    <property type="entry name" value="fabH"/>
    <property type="match status" value="1"/>
</dbReference>
<evidence type="ECO:0000256" key="1">
    <source>
        <dbReference type="ARBA" id="ARBA00005194"/>
    </source>
</evidence>
<reference evidence="16 17" key="1">
    <citation type="journal article" date="2015" name="Stand. Genomic Sci.">
        <title>Complete genome sequence and description of Salinispira pacifica gen. nov., sp. nov., a novel spirochaete isolated form a hypersaline microbial mat.</title>
        <authorList>
            <person name="Ben Hania W."/>
            <person name="Joseph M."/>
            <person name="Schumann P."/>
            <person name="Bunk B."/>
            <person name="Fiebig A."/>
            <person name="Sproer C."/>
            <person name="Klenk H.P."/>
            <person name="Fardeau M.L."/>
            <person name="Spring S."/>
        </authorList>
    </citation>
    <scope>NUCLEOTIDE SEQUENCE [LARGE SCALE GENOMIC DNA]</scope>
    <source>
        <strain evidence="16 17">L21-RPul-D2</strain>
    </source>
</reference>
<dbReference type="PANTHER" id="PTHR34069:SF2">
    <property type="entry name" value="BETA-KETOACYL-[ACYL-CARRIER-PROTEIN] SYNTHASE III"/>
    <property type="match status" value="1"/>
</dbReference>
<dbReference type="Pfam" id="PF08545">
    <property type="entry name" value="ACP_syn_III"/>
    <property type="match status" value="1"/>
</dbReference>
<comment type="pathway">
    <text evidence="1 13">Lipid metabolism; fatty acid biosynthesis.</text>
</comment>
<evidence type="ECO:0000313" key="17">
    <source>
        <dbReference type="Proteomes" id="UP000018680"/>
    </source>
</evidence>
<evidence type="ECO:0000256" key="6">
    <source>
        <dbReference type="ARBA" id="ARBA00022679"/>
    </source>
</evidence>
<evidence type="ECO:0000259" key="14">
    <source>
        <dbReference type="Pfam" id="PF08541"/>
    </source>
</evidence>
<comment type="subcellular location">
    <subcellularLocation>
        <location evidence="13">Cytoplasm</location>
    </subcellularLocation>
</comment>
<dbReference type="eggNOG" id="COG0332">
    <property type="taxonomic scope" value="Bacteria"/>
</dbReference>
<feature type="region of interest" description="ACP-binding" evidence="13">
    <location>
        <begin position="255"/>
        <end position="259"/>
    </location>
</feature>
<keyword evidence="11 13" id="KW-0012">Acyltransferase</keyword>
<dbReference type="KEGG" id="slr:L21SP2_2892"/>
<dbReference type="PATRIC" id="fig|1307761.3.peg.2882"/>
<organism evidence="16 17">
    <name type="scientific">Salinispira pacifica</name>
    <dbReference type="NCBI Taxonomy" id="1307761"/>
    <lineage>
        <taxon>Bacteria</taxon>
        <taxon>Pseudomonadati</taxon>
        <taxon>Spirochaetota</taxon>
        <taxon>Spirochaetia</taxon>
        <taxon>Spirochaetales</taxon>
        <taxon>Spirochaetaceae</taxon>
        <taxon>Salinispira</taxon>
    </lineage>
</organism>
<keyword evidence="8 13" id="KW-0443">Lipid metabolism</keyword>
<protein>
    <recommendedName>
        <fullName evidence="3 13">Beta-ketoacyl-[acyl-carrier-protein] synthase III</fullName>
        <shortName evidence="13">Beta-ketoacyl-ACP synthase III</shortName>
        <shortName evidence="13">KAS III</shortName>
        <ecNumber evidence="3 13">2.3.1.180</ecNumber>
    </recommendedName>
    <alternativeName>
        <fullName evidence="13">3-oxoacyl-[acyl-carrier-protein] synthase 3</fullName>
    </alternativeName>
    <alternativeName>
        <fullName evidence="13">3-oxoacyl-[acyl-carrier-protein] synthase III</fullName>
    </alternativeName>
</protein>
<dbReference type="InterPro" id="IPR004655">
    <property type="entry name" value="FabH"/>
</dbReference>
<dbReference type="EMBL" id="CP006939">
    <property type="protein sequence ID" value="AHC16240.1"/>
    <property type="molecule type" value="Genomic_DNA"/>
</dbReference>
<evidence type="ECO:0000256" key="9">
    <source>
        <dbReference type="ARBA" id="ARBA00023160"/>
    </source>
</evidence>
<evidence type="ECO:0000256" key="3">
    <source>
        <dbReference type="ARBA" id="ARBA00012333"/>
    </source>
</evidence>
<dbReference type="InterPro" id="IPR016039">
    <property type="entry name" value="Thiolase-like"/>
</dbReference>
<feature type="active site" evidence="13">
    <location>
        <position position="113"/>
    </location>
</feature>
<feature type="active site" evidence="13">
    <location>
        <position position="284"/>
    </location>
</feature>
<evidence type="ECO:0000256" key="2">
    <source>
        <dbReference type="ARBA" id="ARBA00008642"/>
    </source>
</evidence>
<dbReference type="GO" id="GO:0005737">
    <property type="term" value="C:cytoplasm"/>
    <property type="evidence" value="ECO:0007669"/>
    <property type="project" value="UniProtKB-SubCell"/>
</dbReference>
<comment type="domain">
    <text evidence="13">The last Arg residue of the ACP-binding site is essential for the weak association between ACP/AcpP and FabH.</text>
</comment>
<sequence length="327" mass="34912">MTIGISELSSYVPPRILSNEELSKQVDTSDEWIQSHTGIRERRISDDGTFASDLAIVAGSEVLKRRGLDPGDVDLVLVATSSPDYNPFPSTASLVQEGLGCKNAGAFDLQAGCSGFVYGLESAKGMVAGGSMKRILVIGSEVLSKITNWKDRNTCVLFGDGAGAALVEDTGPEGHVILDSWLKSKGSDAGALTREAGGTRVPGAPESPDPRKFTISMNGKKVYLFAVDAIVRTIKALCERNGNAPEELDWIVPHQANARIIEAAAARLKLPIEKFFMNLDRFANTSAASIPIALEEMRERSLLSPGQTLLTVGFGAGLSYGGNLIRW</sequence>
<accession>V5WKR8</accession>
<evidence type="ECO:0000256" key="11">
    <source>
        <dbReference type="ARBA" id="ARBA00023315"/>
    </source>
</evidence>
<dbReference type="HAMAP" id="MF_01815">
    <property type="entry name" value="FabH"/>
    <property type="match status" value="1"/>
</dbReference>
<comment type="subunit">
    <text evidence="13">Homodimer.</text>
</comment>
<feature type="domain" description="Beta-ketoacyl-[acyl-carrier-protein] synthase III C-terminal" evidence="14">
    <location>
        <begin position="238"/>
        <end position="327"/>
    </location>
</feature>
<dbReference type="GO" id="GO:0033818">
    <property type="term" value="F:beta-ketoacyl-acyl-carrier-protein synthase III activity"/>
    <property type="evidence" value="ECO:0007669"/>
    <property type="project" value="UniProtKB-UniRule"/>
</dbReference>
<dbReference type="SUPFAM" id="SSF53901">
    <property type="entry name" value="Thiolase-like"/>
    <property type="match status" value="1"/>
</dbReference>
<keyword evidence="4 13" id="KW-0963">Cytoplasm</keyword>
<gene>
    <name evidence="13" type="primary">fabH</name>
    <name evidence="16" type="ORF">L21SP2_2892</name>
</gene>
<keyword evidence="17" id="KW-1185">Reference proteome</keyword>
<proteinExistence type="inferred from homology"/>
<evidence type="ECO:0000256" key="7">
    <source>
        <dbReference type="ARBA" id="ARBA00022832"/>
    </source>
</evidence>
<dbReference type="UniPathway" id="UPA00094"/>
<comment type="catalytic activity">
    <reaction evidence="12">
        <text>malonyl-[ACP] + acetyl-CoA + H(+) = 3-oxobutanoyl-[ACP] + CO2 + CoA</text>
        <dbReference type="Rhea" id="RHEA:12080"/>
        <dbReference type="Rhea" id="RHEA-COMP:9623"/>
        <dbReference type="Rhea" id="RHEA-COMP:9625"/>
        <dbReference type="ChEBI" id="CHEBI:15378"/>
        <dbReference type="ChEBI" id="CHEBI:16526"/>
        <dbReference type="ChEBI" id="CHEBI:57287"/>
        <dbReference type="ChEBI" id="CHEBI:57288"/>
        <dbReference type="ChEBI" id="CHEBI:78449"/>
        <dbReference type="ChEBI" id="CHEBI:78450"/>
        <dbReference type="EC" id="2.3.1.180"/>
    </reaction>
    <physiologicalReaction direction="left-to-right" evidence="12">
        <dbReference type="Rhea" id="RHEA:12081"/>
    </physiologicalReaction>
</comment>